<comment type="caution">
    <text evidence="3">The sequence shown here is derived from an EMBL/GenBank/DDBJ whole genome shotgun (WGS) entry which is preliminary data.</text>
</comment>
<feature type="domain" description="GGDEF" evidence="2">
    <location>
        <begin position="230"/>
        <end position="363"/>
    </location>
</feature>
<reference evidence="3 4" key="1">
    <citation type="submission" date="2023-04" db="EMBL/GenBank/DDBJ databases">
        <title>Forest soil microbial communities from Buena Vista Peninsula, Colon Province, Panama.</title>
        <authorList>
            <person name="Bouskill N."/>
        </authorList>
    </citation>
    <scope>NUCLEOTIDE SEQUENCE [LARGE SCALE GENOMIC DNA]</scope>
    <source>
        <strain evidence="3 4">AC80</strain>
    </source>
</reference>
<sequence length="384" mass="40974">MIGASTRSSGMRNYRFATAALREGRFMRLFARIAAVGCFSLAVLVVMVQFHPAGPSGVVARGAQAAVLLSAVAVGARWRWWPWPSYRQAVIFAVWLDVSIAVLAVAMSTPVARLCVVMFMGLNGVFVAFLLGWRIQVMHLVFCCAVIAVIVTDAAFGARADLSTVFLVLAPTLTWVLVVSLCGSMLVEYGRKAARKTARSAHYDPLTGLRNRRGMYAAINNTLHRAAAPITVVAAVCDIDRFKQLNDRNGHAAGDAALVAMADQLSSLASRAELTARIGGDELVLVTFAAVDDADGVVGELFTRLGSLTRARTPVLPPTVSVGIAAHSTADPHFSVDDVLRHADAAMYDAKRSGGGACVVYRPGLTQPARHAATVHRFRSAGRD</sequence>
<dbReference type="SUPFAM" id="SSF55073">
    <property type="entry name" value="Nucleotide cyclase"/>
    <property type="match status" value="1"/>
</dbReference>
<dbReference type="InterPro" id="IPR000160">
    <property type="entry name" value="GGDEF_dom"/>
</dbReference>
<dbReference type="Pfam" id="PF00990">
    <property type="entry name" value="GGDEF"/>
    <property type="match status" value="1"/>
</dbReference>
<proteinExistence type="predicted"/>
<evidence type="ECO:0000259" key="2">
    <source>
        <dbReference type="PROSITE" id="PS50887"/>
    </source>
</evidence>
<dbReference type="Proteomes" id="UP001160130">
    <property type="component" value="Unassembled WGS sequence"/>
</dbReference>
<feature type="transmembrane region" description="Helical" evidence="1">
    <location>
        <begin position="111"/>
        <end position="133"/>
    </location>
</feature>
<dbReference type="EMBL" id="JARXVE010000002">
    <property type="protein sequence ID" value="MDH6194628.1"/>
    <property type="molecule type" value="Genomic_DNA"/>
</dbReference>
<dbReference type="InterPro" id="IPR043128">
    <property type="entry name" value="Rev_trsase/Diguanyl_cyclase"/>
</dbReference>
<keyword evidence="4" id="KW-1185">Reference proteome</keyword>
<dbReference type="InterPro" id="IPR052155">
    <property type="entry name" value="Biofilm_reg_signaling"/>
</dbReference>
<dbReference type="NCBIfam" id="TIGR00254">
    <property type="entry name" value="GGDEF"/>
    <property type="match status" value="1"/>
</dbReference>
<dbReference type="EC" id="2.7.7.65" evidence="3"/>
<name>A0ABT6KVJ6_9MYCO</name>
<dbReference type="InterPro" id="IPR029787">
    <property type="entry name" value="Nucleotide_cyclase"/>
</dbReference>
<dbReference type="CDD" id="cd01949">
    <property type="entry name" value="GGDEF"/>
    <property type="match status" value="1"/>
</dbReference>
<keyword evidence="1" id="KW-0472">Membrane</keyword>
<keyword evidence="1" id="KW-0812">Transmembrane</keyword>
<feature type="transmembrane region" description="Helical" evidence="1">
    <location>
        <begin position="88"/>
        <end position="105"/>
    </location>
</feature>
<dbReference type="PANTHER" id="PTHR44757">
    <property type="entry name" value="DIGUANYLATE CYCLASE DGCP"/>
    <property type="match status" value="1"/>
</dbReference>
<organism evidence="3 4">
    <name type="scientific">Mycolicibacterium frederiksbergense</name>
    <dbReference type="NCBI Taxonomy" id="117567"/>
    <lineage>
        <taxon>Bacteria</taxon>
        <taxon>Bacillati</taxon>
        <taxon>Actinomycetota</taxon>
        <taxon>Actinomycetes</taxon>
        <taxon>Mycobacteriales</taxon>
        <taxon>Mycobacteriaceae</taxon>
        <taxon>Mycolicibacterium</taxon>
    </lineage>
</organism>
<keyword evidence="3" id="KW-0548">Nucleotidyltransferase</keyword>
<dbReference type="PROSITE" id="PS50887">
    <property type="entry name" value="GGDEF"/>
    <property type="match status" value="1"/>
</dbReference>
<keyword evidence="3" id="KW-0808">Transferase</keyword>
<dbReference type="GO" id="GO:0052621">
    <property type="term" value="F:diguanylate cyclase activity"/>
    <property type="evidence" value="ECO:0007669"/>
    <property type="project" value="UniProtKB-EC"/>
</dbReference>
<feature type="transmembrane region" description="Helical" evidence="1">
    <location>
        <begin position="58"/>
        <end position="76"/>
    </location>
</feature>
<evidence type="ECO:0000313" key="4">
    <source>
        <dbReference type="Proteomes" id="UP001160130"/>
    </source>
</evidence>
<gene>
    <name evidence="3" type="ORF">M2272_001257</name>
</gene>
<dbReference type="SMART" id="SM00267">
    <property type="entry name" value="GGDEF"/>
    <property type="match status" value="1"/>
</dbReference>
<dbReference type="PANTHER" id="PTHR44757:SF2">
    <property type="entry name" value="BIOFILM ARCHITECTURE MAINTENANCE PROTEIN MBAA"/>
    <property type="match status" value="1"/>
</dbReference>
<accession>A0ABT6KVJ6</accession>
<dbReference type="Gene3D" id="3.30.70.270">
    <property type="match status" value="1"/>
</dbReference>
<evidence type="ECO:0000256" key="1">
    <source>
        <dbReference type="SAM" id="Phobius"/>
    </source>
</evidence>
<feature type="transmembrane region" description="Helical" evidence="1">
    <location>
        <begin position="164"/>
        <end position="187"/>
    </location>
</feature>
<feature type="transmembrane region" description="Helical" evidence="1">
    <location>
        <begin position="29"/>
        <end position="52"/>
    </location>
</feature>
<feature type="transmembrane region" description="Helical" evidence="1">
    <location>
        <begin position="140"/>
        <end position="158"/>
    </location>
</feature>
<keyword evidence="1" id="KW-1133">Transmembrane helix</keyword>
<evidence type="ECO:0000313" key="3">
    <source>
        <dbReference type="EMBL" id="MDH6194628.1"/>
    </source>
</evidence>
<protein>
    <submittedName>
        <fullName evidence="3">Diguanylate cyclase (GGDEF)-like protein</fullName>
        <ecNumber evidence="3">2.7.7.65</ecNumber>
    </submittedName>
</protein>